<dbReference type="InterPro" id="IPR009574">
    <property type="entry name" value="DUF1189"/>
</dbReference>
<proteinExistence type="predicted"/>
<feature type="transmembrane region" description="Helical" evidence="1">
    <location>
        <begin position="142"/>
        <end position="162"/>
    </location>
</feature>
<dbReference type="Proteomes" id="UP000265725">
    <property type="component" value="Chromosome"/>
</dbReference>
<keyword evidence="1" id="KW-0812">Transmembrane</keyword>
<dbReference type="EMBL" id="CP032418">
    <property type="protein sequence ID" value="AYC29587.1"/>
    <property type="molecule type" value="Genomic_DNA"/>
</dbReference>
<feature type="transmembrane region" description="Helical" evidence="1">
    <location>
        <begin position="71"/>
        <end position="103"/>
    </location>
</feature>
<dbReference type="Pfam" id="PF06691">
    <property type="entry name" value="DUF1189"/>
    <property type="match status" value="1"/>
</dbReference>
<accession>A0A385YUI6</accession>
<feature type="transmembrane region" description="Helical" evidence="1">
    <location>
        <begin position="31"/>
        <end position="51"/>
    </location>
</feature>
<keyword evidence="1" id="KW-0472">Membrane</keyword>
<keyword evidence="1" id="KW-1133">Transmembrane helix</keyword>
<organism evidence="2 3">
    <name type="scientific">Paenisporosarcina cavernae</name>
    <dbReference type="NCBI Taxonomy" id="2320858"/>
    <lineage>
        <taxon>Bacteria</taxon>
        <taxon>Bacillati</taxon>
        <taxon>Bacillota</taxon>
        <taxon>Bacilli</taxon>
        <taxon>Bacillales</taxon>
        <taxon>Caryophanaceae</taxon>
        <taxon>Paenisporosarcina</taxon>
    </lineage>
</organism>
<protein>
    <submittedName>
        <fullName evidence="2">DUF1189 domain-containing protein</fullName>
    </submittedName>
</protein>
<evidence type="ECO:0000313" key="2">
    <source>
        <dbReference type="EMBL" id="AYC29587.1"/>
    </source>
</evidence>
<gene>
    <name evidence="2" type="ORF">D3873_06700</name>
</gene>
<evidence type="ECO:0000256" key="1">
    <source>
        <dbReference type="SAM" id="Phobius"/>
    </source>
</evidence>
<dbReference type="KEGG" id="paek:D3873_06700"/>
<name>A0A385YUI6_9BACL</name>
<dbReference type="OrthoDB" id="1903376at2"/>
<feature type="transmembrane region" description="Helical" evidence="1">
    <location>
        <begin position="115"/>
        <end position="136"/>
    </location>
</feature>
<evidence type="ECO:0000313" key="3">
    <source>
        <dbReference type="Proteomes" id="UP000265725"/>
    </source>
</evidence>
<dbReference type="RefSeq" id="WP_119883326.1">
    <property type="nucleotide sequence ID" value="NZ_CP032418.1"/>
</dbReference>
<keyword evidence="3" id="KW-1185">Reference proteome</keyword>
<reference evidence="3" key="1">
    <citation type="submission" date="2018-09" db="EMBL/GenBank/DDBJ databases">
        <authorList>
            <person name="Zhu H."/>
        </authorList>
    </citation>
    <scope>NUCLEOTIDE SEQUENCE [LARGE SCALE GENOMIC DNA]</scope>
    <source>
        <strain evidence="3">K2R23-3</strain>
    </source>
</reference>
<dbReference type="AlphaFoldDB" id="A0A385YUI6"/>
<sequence>MFYLQLFKASLSSPKKLAAFRMLPIGKVMKYLFTLVTLISIVSFLTFTSSITSFGEMDVTFPNYMEEMKWILYPFAIILQFVVATLLLFTQISIVAYIGLLIGRVWKRRIEFRQIWRTAAIAYTAPFLVAFILNFFPTSDTVGTFVSFLLHLVVVLWSVSFYPKNVA</sequence>